<accession>A0A1V2WAQ5</accession>
<organism evidence="1 2">
    <name type="scientific">Burkholderia cenocepacia</name>
    <dbReference type="NCBI Taxonomy" id="95486"/>
    <lineage>
        <taxon>Bacteria</taxon>
        <taxon>Pseudomonadati</taxon>
        <taxon>Pseudomonadota</taxon>
        <taxon>Betaproteobacteria</taxon>
        <taxon>Burkholderiales</taxon>
        <taxon>Burkholderiaceae</taxon>
        <taxon>Burkholderia</taxon>
        <taxon>Burkholderia cepacia complex</taxon>
    </lineage>
</organism>
<sequence length="90" mass="10702">MEIVRDRRDTPVAAQGSARFRRQWMAVNREKFGLTHARESRFVRPQHYKWLMPYTSLRAALDLPTMASFMLHVFVNHPSGRTRWNSKSRT</sequence>
<gene>
    <name evidence="1" type="ORF">A8E72_02765</name>
</gene>
<evidence type="ECO:0000313" key="2">
    <source>
        <dbReference type="Proteomes" id="UP000188543"/>
    </source>
</evidence>
<dbReference type="AlphaFoldDB" id="A0A1V2WAQ5"/>
<reference evidence="1 2" key="1">
    <citation type="submission" date="2016-08" db="EMBL/GenBank/DDBJ databases">
        <authorList>
            <person name="Seilhamer J.J."/>
        </authorList>
    </citation>
    <scope>NUCLEOTIDE SEQUENCE [LARGE SCALE GENOMIC DNA]</scope>
    <source>
        <strain evidence="1 2">VC14762</strain>
    </source>
</reference>
<comment type="caution">
    <text evidence="1">The sequence shown here is derived from an EMBL/GenBank/DDBJ whole genome shotgun (WGS) entry which is preliminary data.</text>
</comment>
<dbReference type="EMBL" id="MUTJ01000013">
    <property type="protein sequence ID" value="ONU92448.1"/>
    <property type="molecule type" value="Genomic_DNA"/>
</dbReference>
<name>A0A1V2WAQ5_9BURK</name>
<protein>
    <submittedName>
        <fullName evidence="1">Uncharacterized protein</fullName>
    </submittedName>
</protein>
<proteinExistence type="predicted"/>
<dbReference type="Proteomes" id="UP000188543">
    <property type="component" value="Unassembled WGS sequence"/>
</dbReference>
<evidence type="ECO:0000313" key="1">
    <source>
        <dbReference type="EMBL" id="ONU92448.1"/>
    </source>
</evidence>
<dbReference type="OrthoDB" id="9013699at2"/>